<dbReference type="Gene3D" id="1.10.10.10">
    <property type="entry name" value="Winged helix-like DNA-binding domain superfamily/Winged helix DNA-binding domain"/>
    <property type="match status" value="1"/>
</dbReference>
<dbReference type="Gene3D" id="1.10.287.1350">
    <property type="match status" value="1"/>
</dbReference>
<dbReference type="RefSeq" id="WP_136393951.1">
    <property type="nucleotide sequence ID" value="NZ_SSND01000001.1"/>
</dbReference>
<dbReference type="AlphaFoldDB" id="A0A4S3MSM9"/>
<dbReference type="OrthoDB" id="7418600at2"/>
<evidence type="ECO:0000313" key="6">
    <source>
        <dbReference type="EMBL" id="THD85579.1"/>
    </source>
</evidence>
<evidence type="ECO:0000256" key="3">
    <source>
        <dbReference type="ARBA" id="ARBA00022691"/>
    </source>
</evidence>
<dbReference type="GO" id="GO:0032259">
    <property type="term" value="P:methylation"/>
    <property type="evidence" value="ECO:0007669"/>
    <property type="project" value="UniProtKB-KW"/>
</dbReference>
<reference evidence="6 7" key="1">
    <citation type="submission" date="2019-04" db="EMBL/GenBank/DDBJ databases">
        <title>Draft genome sequence of Gemmobacter aestuarii sp. nov.</title>
        <authorList>
            <person name="Hameed A."/>
            <person name="Lin S.-Y."/>
            <person name="Shahina M."/>
            <person name="Lai W.-A."/>
            <person name="Young C.-C."/>
        </authorList>
    </citation>
    <scope>NUCLEOTIDE SEQUENCE [LARGE SCALE GENOMIC DNA]</scope>
    <source>
        <strain evidence="6 7">CC-PW-75</strain>
    </source>
</reference>
<keyword evidence="7" id="KW-1185">Reference proteome</keyword>
<feature type="domain" description="O-methyltransferase C-terminal" evidence="4">
    <location>
        <begin position="142"/>
        <end position="348"/>
    </location>
</feature>
<gene>
    <name evidence="6" type="ORF">E7811_07780</name>
</gene>
<evidence type="ECO:0000256" key="2">
    <source>
        <dbReference type="ARBA" id="ARBA00022679"/>
    </source>
</evidence>
<dbReference type="InterPro" id="IPR016461">
    <property type="entry name" value="COMT-like"/>
</dbReference>
<dbReference type="Pfam" id="PF08100">
    <property type="entry name" value="Dimerisation"/>
    <property type="match status" value="1"/>
</dbReference>
<dbReference type="Proteomes" id="UP000309450">
    <property type="component" value="Unassembled WGS sequence"/>
</dbReference>
<dbReference type="PROSITE" id="PS51683">
    <property type="entry name" value="SAM_OMT_II"/>
    <property type="match status" value="1"/>
</dbReference>
<dbReference type="InterPro" id="IPR036388">
    <property type="entry name" value="WH-like_DNA-bd_sf"/>
</dbReference>
<dbReference type="PANTHER" id="PTHR43712:SF2">
    <property type="entry name" value="O-METHYLTRANSFERASE CICE"/>
    <property type="match status" value="1"/>
</dbReference>
<evidence type="ECO:0000259" key="4">
    <source>
        <dbReference type="Pfam" id="PF00891"/>
    </source>
</evidence>
<dbReference type="Pfam" id="PF00891">
    <property type="entry name" value="Methyltransf_2"/>
    <property type="match status" value="1"/>
</dbReference>
<proteinExistence type="predicted"/>
<dbReference type="GO" id="GO:0008171">
    <property type="term" value="F:O-methyltransferase activity"/>
    <property type="evidence" value="ECO:0007669"/>
    <property type="project" value="InterPro"/>
</dbReference>
<evidence type="ECO:0000259" key="5">
    <source>
        <dbReference type="Pfam" id="PF08100"/>
    </source>
</evidence>
<sequence length="370" mass="39592">MNAEPRPPPARPGAQGFLTRLAMSPRFHRLAARLPGLRWMARREGAELFSIISGFVQSQALVALVEARVLHILAAGPMSTDDLSRRCAIPPEPLAVLLRAGAALKLLSRDRRGNWALAPRGAAFLTVPGLEPMVRHHHVLYGDLSDPLAFFRGQTETALAGFWPYVFGPLATENAPLAARYSRLMAESQVLVAQDTLRLVDLSQRRQLLDVGGGTGAFLAEVARAHPHLTLSLFDLPQVLAAVPDSLRGRIACNPGSFRTDPLPTGADTISLVRVLYDHPDAVVGPLLASVCAALPQGGMLVVSEPMSGGAKPDPATDVYFAIYTLAMRTGRTRSAAEIATLLTAAGFCGVQSRPGDRPYVTSVVVARRP</sequence>
<organism evidence="6 7">
    <name type="scientific">Aliigemmobacter aestuarii</name>
    <dbReference type="NCBI Taxonomy" id="1445661"/>
    <lineage>
        <taxon>Bacteria</taxon>
        <taxon>Pseudomonadati</taxon>
        <taxon>Pseudomonadota</taxon>
        <taxon>Alphaproteobacteria</taxon>
        <taxon>Rhodobacterales</taxon>
        <taxon>Paracoccaceae</taxon>
        <taxon>Aliigemmobacter</taxon>
    </lineage>
</organism>
<dbReference type="Gene3D" id="3.40.50.150">
    <property type="entry name" value="Vaccinia Virus protein VP39"/>
    <property type="match status" value="1"/>
</dbReference>
<dbReference type="PIRSF" id="PIRSF005739">
    <property type="entry name" value="O-mtase"/>
    <property type="match status" value="1"/>
</dbReference>
<dbReference type="InterPro" id="IPR012967">
    <property type="entry name" value="COMT_dimerisation"/>
</dbReference>
<keyword evidence="3" id="KW-0949">S-adenosyl-L-methionine</keyword>
<dbReference type="InterPro" id="IPR001077">
    <property type="entry name" value="COMT_C"/>
</dbReference>
<comment type="caution">
    <text evidence="6">The sequence shown here is derived from an EMBL/GenBank/DDBJ whole genome shotgun (WGS) entry which is preliminary data.</text>
</comment>
<dbReference type="EMBL" id="SSND01000001">
    <property type="protein sequence ID" value="THD85579.1"/>
    <property type="molecule type" value="Genomic_DNA"/>
</dbReference>
<dbReference type="GO" id="GO:0046983">
    <property type="term" value="F:protein dimerization activity"/>
    <property type="evidence" value="ECO:0007669"/>
    <property type="project" value="InterPro"/>
</dbReference>
<evidence type="ECO:0000256" key="1">
    <source>
        <dbReference type="ARBA" id="ARBA00022603"/>
    </source>
</evidence>
<dbReference type="InterPro" id="IPR029063">
    <property type="entry name" value="SAM-dependent_MTases_sf"/>
</dbReference>
<dbReference type="InterPro" id="IPR036390">
    <property type="entry name" value="WH_DNA-bd_sf"/>
</dbReference>
<keyword evidence="1 6" id="KW-0489">Methyltransferase</keyword>
<evidence type="ECO:0000313" key="7">
    <source>
        <dbReference type="Proteomes" id="UP000309450"/>
    </source>
</evidence>
<feature type="domain" description="O-methyltransferase dimerisation" evidence="5">
    <location>
        <begin position="50"/>
        <end position="126"/>
    </location>
</feature>
<keyword evidence="2 6" id="KW-0808">Transferase</keyword>
<name>A0A4S3MSM9_9RHOB</name>
<protein>
    <submittedName>
        <fullName evidence="6">SAM-dependent methyltransferase</fullName>
    </submittedName>
</protein>
<dbReference type="SUPFAM" id="SSF53335">
    <property type="entry name" value="S-adenosyl-L-methionine-dependent methyltransferases"/>
    <property type="match status" value="1"/>
</dbReference>
<dbReference type="SUPFAM" id="SSF46785">
    <property type="entry name" value="Winged helix' DNA-binding domain"/>
    <property type="match status" value="1"/>
</dbReference>
<accession>A0A4S3MSM9</accession>
<dbReference type="PANTHER" id="PTHR43712">
    <property type="entry name" value="PUTATIVE (AFU_ORTHOLOGUE AFUA_4G14580)-RELATED"/>
    <property type="match status" value="1"/>
</dbReference>